<dbReference type="Proteomes" id="UP000191154">
    <property type="component" value="Unassembled WGS sequence"/>
</dbReference>
<dbReference type="AlphaFoldDB" id="A0A1S8NJF4"/>
<protein>
    <submittedName>
        <fullName evidence="2">Uncharacterized protein</fullName>
    </submittedName>
</protein>
<feature type="compositionally biased region" description="Polar residues" evidence="1">
    <location>
        <begin position="1"/>
        <end position="22"/>
    </location>
</feature>
<comment type="caution">
    <text evidence="2">The sequence shown here is derived from an EMBL/GenBank/DDBJ whole genome shotgun (WGS) entry which is preliminary data.</text>
</comment>
<gene>
    <name evidence="2" type="ORF">CLOSAC_06420</name>
</gene>
<accession>A0A1S8NJF4</accession>
<organism evidence="2 3">
    <name type="scientific">Clostridium saccharobutylicum</name>
    <dbReference type="NCBI Taxonomy" id="169679"/>
    <lineage>
        <taxon>Bacteria</taxon>
        <taxon>Bacillati</taxon>
        <taxon>Bacillota</taxon>
        <taxon>Clostridia</taxon>
        <taxon>Eubacteriales</taxon>
        <taxon>Clostridiaceae</taxon>
        <taxon>Clostridium</taxon>
    </lineage>
</organism>
<name>A0A1S8NJF4_CLOSA</name>
<dbReference type="RefSeq" id="WP_077864090.1">
    <property type="nucleotide sequence ID" value="NZ_LZYZ01000001.1"/>
</dbReference>
<sequence>MFPETHLQSYTEQVPVDTQNGPETMAFPKTEQEPEIMATPRTETKEMSDNVFWAGESNKEIKWNNIIK</sequence>
<feature type="region of interest" description="Disordered" evidence="1">
    <location>
        <begin position="1"/>
        <end position="26"/>
    </location>
</feature>
<evidence type="ECO:0000313" key="3">
    <source>
        <dbReference type="Proteomes" id="UP000191154"/>
    </source>
</evidence>
<proteinExistence type="predicted"/>
<evidence type="ECO:0000256" key="1">
    <source>
        <dbReference type="SAM" id="MobiDB-lite"/>
    </source>
</evidence>
<dbReference type="EMBL" id="LZYZ01000001">
    <property type="protein sequence ID" value="OOM16371.1"/>
    <property type="molecule type" value="Genomic_DNA"/>
</dbReference>
<reference evidence="2 3" key="1">
    <citation type="submission" date="2016-05" db="EMBL/GenBank/DDBJ databases">
        <title>Microbial solvent formation.</title>
        <authorList>
            <person name="Poehlein A."/>
            <person name="Montoya Solano J.D."/>
            <person name="Flitsch S."/>
            <person name="Krabben P."/>
            <person name="Duerre P."/>
            <person name="Daniel R."/>
        </authorList>
    </citation>
    <scope>NUCLEOTIDE SEQUENCE [LARGE SCALE GENOMIC DNA]</scope>
    <source>
        <strain evidence="2 3">L1-8</strain>
    </source>
</reference>
<evidence type="ECO:0000313" key="2">
    <source>
        <dbReference type="EMBL" id="OOM16371.1"/>
    </source>
</evidence>